<evidence type="ECO:0000313" key="1">
    <source>
        <dbReference type="EMBL" id="GAG03653.1"/>
    </source>
</evidence>
<sequence length="177" mass="19183">PEQHALYQAFMPQLLQQLQDPQFRTPEEEAAVEAIRGRETERMQRGIRTAYNIGGGLYGGRRELGEQRGLTELGQAFSAQDIGQRMQQQQMLYSQISPYAQQVPQMAQQGVVSPESIYGAYTQRMMAQQPEVFYQQAQPSPWWGLAGSALGAAGTAAGGYLGGLAGVTGKVAKTAGG</sequence>
<reference evidence="1" key="1">
    <citation type="journal article" date="2014" name="Front. Microbiol.">
        <title>High frequency of phylogenetically diverse reductive dehalogenase-homologous genes in deep subseafloor sedimentary metagenomes.</title>
        <authorList>
            <person name="Kawai M."/>
            <person name="Futagami T."/>
            <person name="Toyoda A."/>
            <person name="Takaki Y."/>
            <person name="Nishi S."/>
            <person name="Hori S."/>
            <person name="Arai W."/>
            <person name="Tsubouchi T."/>
            <person name="Morono Y."/>
            <person name="Uchiyama I."/>
            <person name="Ito T."/>
            <person name="Fujiyama A."/>
            <person name="Inagaki F."/>
            <person name="Takami H."/>
        </authorList>
    </citation>
    <scope>NUCLEOTIDE SEQUENCE</scope>
    <source>
        <strain evidence="1">Expedition CK06-06</strain>
    </source>
</reference>
<comment type="caution">
    <text evidence="1">The sequence shown here is derived from an EMBL/GenBank/DDBJ whole genome shotgun (WGS) entry which is preliminary data.</text>
</comment>
<name>X0UTN1_9ZZZZ</name>
<gene>
    <name evidence="1" type="ORF">S01H1_45899</name>
</gene>
<protein>
    <submittedName>
        <fullName evidence="1">Uncharacterized protein</fullName>
    </submittedName>
</protein>
<dbReference type="AlphaFoldDB" id="X0UTN1"/>
<accession>X0UTN1</accession>
<feature type="non-terminal residue" evidence="1">
    <location>
        <position position="1"/>
    </location>
</feature>
<dbReference type="EMBL" id="BARS01029363">
    <property type="protein sequence ID" value="GAG03653.1"/>
    <property type="molecule type" value="Genomic_DNA"/>
</dbReference>
<proteinExistence type="predicted"/>
<organism evidence="1">
    <name type="scientific">marine sediment metagenome</name>
    <dbReference type="NCBI Taxonomy" id="412755"/>
    <lineage>
        <taxon>unclassified sequences</taxon>
        <taxon>metagenomes</taxon>
        <taxon>ecological metagenomes</taxon>
    </lineage>
</organism>